<keyword evidence="2" id="KW-1185">Reference proteome</keyword>
<accession>A0A2R6PGY2</accession>
<organism evidence="1 2">
    <name type="scientific">Actinidia chinensis var. chinensis</name>
    <name type="common">Chinese soft-hair kiwi</name>
    <dbReference type="NCBI Taxonomy" id="1590841"/>
    <lineage>
        <taxon>Eukaryota</taxon>
        <taxon>Viridiplantae</taxon>
        <taxon>Streptophyta</taxon>
        <taxon>Embryophyta</taxon>
        <taxon>Tracheophyta</taxon>
        <taxon>Spermatophyta</taxon>
        <taxon>Magnoliopsida</taxon>
        <taxon>eudicotyledons</taxon>
        <taxon>Gunneridae</taxon>
        <taxon>Pentapetalae</taxon>
        <taxon>asterids</taxon>
        <taxon>Ericales</taxon>
        <taxon>Actinidiaceae</taxon>
        <taxon>Actinidia</taxon>
    </lineage>
</organism>
<evidence type="ECO:0000313" key="2">
    <source>
        <dbReference type="Proteomes" id="UP000241394"/>
    </source>
</evidence>
<reference evidence="2" key="2">
    <citation type="journal article" date="2018" name="BMC Genomics">
        <title>A manually annotated Actinidia chinensis var. chinensis (kiwifruit) genome highlights the challenges associated with draft genomes and gene prediction in plants.</title>
        <authorList>
            <person name="Pilkington S.M."/>
            <person name="Crowhurst R."/>
            <person name="Hilario E."/>
            <person name="Nardozza S."/>
            <person name="Fraser L."/>
            <person name="Peng Y."/>
            <person name="Gunaseelan K."/>
            <person name="Simpson R."/>
            <person name="Tahir J."/>
            <person name="Deroles S.C."/>
            <person name="Templeton K."/>
            <person name="Luo Z."/>
            <person name="Davy M."/>
            <person name="Cheng C."/>
            <person name="McNeilage M."/>
            <person name="Scaglione D."/>
            <person name="Liu Y."/>
            <person name="Zhang Q."/>
            <person name="Datson P."/>
            <person name="De Silva N."/>
            <person name="Gardiner S.E."/>
            <person name="Bassett H."/>
            <person name="Chagne D."/>
            <person name="McCallum J."/>
            <person name="Dzierzon H."/>
            <person name="Deng C."/>
            <person name="Wang Y.Y."/>
            <person name="Barron L."/>
            <person name="Manako K."/>
            <person name="Bowen J."/>
            <person name="Foster T.M."/>
            <person name="Erridge Z.A."/>
            <person name="Tiffin H."/>
            <person name="Waite C.N."/>
            <person name="Davies K.M."/>
            <person name="Grierson E.P."/>
            <person name="Laing W.A."/>
            <person name="Kirk R."/>
            <person name="Chen X."/>
            <person name="Wood M."/>
            <person name="Montefiori M."/>
            <person name="Brummell D.A."/>
            <person name="Schwinn K.E."/>
            <person name="Catanach A."/>
            <person name="Fullerton C."/>
            <person name="Li D."/>
            <person name="Meiyalaghan S."/>
            <person name="Nieuwenhuizen N."/>
            <person name="Read N."/>
            <person name="Prakash R."/>
            <person name="Hunter D."/>
            <person name="Zhang H."/>
            <person name="McKenzie M."/>
            <person name="Knabel M."/>
            <person name="Harris A."/>
            <person name="Allan A.C."/>
            <person name="Gleave A."/>
            <person name="Chen A."/>
            <person name="Janssen B.J."/>
            <person name="Plunkett B."/>
            <person name="Ampomah-Dwamena C."/>
            <person name="Voogd C."/>
            <person name="Leif D."/>
            <person name="Lafferty D."/>
            <person name="Souleyre E.J.F."/>
            <person name="Varkonyi-Gasic E."/>
            <person name="Gambi F."/>
            <person name="Hanley J."/>
            <person name="Yao J.L."/>
            <person name="Cheung J."/>
            <person name="David K.M."/>
            <person name="Warren B."/>
            <person name="Marsh K."/>
            <person name="Snowden K.C."/>
            <person name="Lin-Wang K."/>
            <person name="Brian L."/>
            <person name="Martinez-Sanchez M."/>
            <person name="Wang M."/>
            <person name="Ileperuma N."/>
            <person name="Macnee N."/>
            <person name="Campin R."/>
            <person name="McAtee P."/>
            <person name="Drummond R.S.M."/>
            <person name="Espley R.V."/>
            <person name="Ireland H.S."/>
            <person name="Wu R."/>
            <person name="Atkinson R.G."/>
            <person name="Karunairetnam S."/>
            <person name="Bulley S."/>
            <person name="Chunkath S."/>
            <person name="Hanley Z."/>
            <person name="Storey R."/>
            <person name="Thrimawithana A.H."/>
            <person name="Thomson S."/>
            <person name="David C."/>
            <person name="Testolin R."/>
            <person name="Huang H."/>
            <person name="Hellens R.P."/>
            <person name="Schaffer R.J."/>
        </authorList>
    </citation>
    <scope>NUCLEOTIDE SEQUENCE [LARGE SCALE GENOMIC DNA]</scope>
    <source>
        <strain evidence="2">cv. Red5</strain>
    </source>
</reference>
<name>A0A2R6PGY2_ACTCC</name>
<sequence>MDIVPATYWETLKRYLRRRRRYKRLSGAASSKKRLKTTRLGGKTRGIWKLRLAPRLKINVSPIKLLVKFHDAYVDLMTHLVVNSNVVLFGEKRRIPQGRPVPNVVCASTNDKNGDSKLVMEIYKKLVSSKELAVLLM</sequence>
<dbReference type="EMBL" id="NKQK01000025">
    <property type="protein sequence ID" value="PSR91124.1"/>
    <property type="molecule type" value="Genomic_DNA"/>
</dbReference>
<comment type="caution">
    <text evidence="1">The sequence shown here is derived from an EMBL/GenBank/DDBJ whole genome shotgun (WGS) entry which is preliminary data.</text>
</comment>
<dbReference type="PANTHER" id="PTHR33702:SF2">
    <property type="match status" value="1"/>
</dbReference>
<dbReference type="PANTHER" id="PTHR33702">
    <property type="entry name" value="BNAA09G40010D PROTEIN"/>
    <property type="match status" value="1"/>
</dbReference>
<reference evidence="1 2" key="1">
    <citation type="submission" date="2017-07" db="EMBL/GenBank/DDBJ databases">
        <title>An improved, manually edited Actinidia chinensis var. chinensis (kiwifruit) genome highlights the challenges associated with draft genomes and gene prediction in plants.</title>
        <authorList>
            <person name="Pilkington S."/>
            <person name="Crowhurst R."/>
            <person name="Hilario E."/>
            <person name="Nardozza S."/>
            <person name="Fraser L."/>
            <person name="Peng Y."/>
            <person name="Gunaseelan K."/>
            <person name="Simpson R."/>
            <person name="Tahir J."/>
            <person name="Deroles S."/>
            <person name="Templeton K."/>
            <person name="Luo Z."/>
            <person name="Davy M."/>
            <person name="Cheng C."/>
            <person name="Mcneilage M."/>
            <person name="Scaglione D."/>
            <person name="Liu Y."/>
            <person name="Zhang Q."/>
            <person name="Datson P."/>
            <person name="De Silva N."/>
            <person name="Gardiner S."/>
            <person name="Bassett H."/>
            <person name="Chagne D."/>
            <person name="Mccallum J."/>
            <person name="Dzierzon H."/>
            <person name="Deng C."/>
            <person name="Wang Y.-Y."/>
            <person name="Barron N."/>
            <person name="Manako K."/>
            <person name="Bowen J."/>
            <person name="Foster T."/>
            <person name="Erridge Z."/>
            <person name="Tiffin H."/>
            <person name="Waite C."/>
            <person name="Davies K."/>
            <person name="Grierson E."/>
            <person name="Laing W."/>
            <person name="Kirk R."/>
            <person name="Chen X."/>
            <person name="Wood M."/>
            <person name="Montefiori M."/>
            <person name="Brummell D."/>
            <person name="Schwinn K."/>
            <person name="Catanach A."/>
            <person name="Fullerton C."/>
            <person name="Li D."/>
            <person name="Meiyalaghan S."/>
            <person name="Nieuwenhuizen N."/>
            <person name="Read N."/>
            <person name="Prakash R."/>
            <person name="Hunter D."/>
            <person name="Zhang H."/>
            <person name="Mckenzie M."/>
            <person name="Knabel M."/>
            <person name="Harris A."/>
            <person name="Allan A."/>
            <person name="Chen A."/>
            <person name="Janssen B."/>
            <person name="Plunkett B."/>
            <person name="Dwamena C."/>
            <person name="Voogd C."/>
            <person name="Leif D."/>
            <person name="Lafferty D."/>
            <person name="Souleyre E."/>
            <person name="Varkonyi-Gasic E."/>
            <person name="Gambi F."/>
            <person name="Hanley J."/>
            <person name="Yao J.-L."/>
            <person name="Cheung J."/>
            <person name="David K."/>
            <person name="Warren B."/>
            <person name="Marsh K."/>
            <person name="Snowden K."/>
            <person name="Lin-Wang K."/>
            <person name="Brian L."/>
            <person name="Martinez-Sanchez M."/>
            <person name="Wang M."/>
            <person name="Ileperuma N."/>
            <person name="Macnee N."/>
            <person name="Campin R."/>
            <person name="Mcatee P."/>
            <person name="Drummond R."/>
            <person name="Espley R."/>
            <person name="Ireland H."/>
            <person name="Wu R."/>
            <person name="Atkinson R."/>
            <person name="Karunairetnam S."/>
            <person name="Bulley S."/>
            <person name="Chunkath S."/>
            <person name="Hanley Z."/>
            <person name="Storey R."/>
            <person name="Thrimawithana A."/>
            <person name="Thomson S."/>
            <person name="David C."/>
            <person name="Testolin R."/>
        </authorList>
    </citation>
    <scope>NUCLEOTIDE SEQUENCE [LARGE SCALE GENOMIC DNA]</scope>
    <source>
        <strain evidence="2">cv. Red5</strain>
        <tissue evidence="1">Young leaf</tissue>
    </source>
</reference>
<gene>
    <name evidence="1" type="ORF">CEY00_Acc28466</name>
</gene>
<proteinExistence type="predicted"/>
<dbReference type="InParanoid" id="A0A2R6PGY2"/>
<dbReference type="Proteomes" id="UP000241394">
    <property type="component" value="Chromosome LG25"/>
</dbReference>
<dbReference type="OrthoDB" id="764584at2759"/>
<dbReference type="AlphaFoldDB" id="A0A2R6PGY2"/>
<dbReference type="Gramene" id="PSR91124">
    <property type="protein sequence ID" value="PSR91124"/>
    <property type="gene ID" value="CEY00_Acc28466"/>
</dbReference>
<evidence type="ECO:0000313" key="1">
    <source>
        <dbReference type="EMBL" id="PSR91124.1"/>
    </source>
</evidence>
<dbReference type="OMA" id="CEYYESL"/>
<protein>
    <submittedName>
        <fullName evidence="1">Uncharacterized protein</fullName>
    </submittedName>
</protein>